<evidence type="ECO:0000256" key="1">
    <source>
        <dbReference type="SAM" id="MobiDB-lite"/>
    </source>
</evidence>
<keyword evidence="3" id="KW-1185">Reference proteome</keyword>
<sequence length="176" mass="20283">MCRDKDGSILTGGREVIERWKQPRKQHCDEHLNGAENADREDEGRGRNDYVSTAGSNNELTPTLREVKEAIKQLKNIKSAGKDGIRAELMKMRPKKLATCLHRLIVWIWETEQLPEDWKEEGVICVIYKKDVRAMNNSIMMSIGFRLVVKSNQMSADFRSVVYRMSAAYRLLVSVR</sequence>
<name>A0ABM1XNR2_AEDAL</name>
<evidence type="ECO:0000313" key="3">
    <source>
        <dbReference type="Proteomes" id="UP000069940"/>
    </source>
</evidence>
<dbReference type="PANTHER" id="PTHR19446">
    <property type="entry name" value="REVERSE TRANSCRIPTASES"/>
    <property type="match status" value="1"/>
</dbReference>
<proteinExistence type="predicted"/>
<evidence type="ECO:0000313" key="2">
    <source>
        <dbReference type="EnsemblMetazoa" id="AALFPA23_001375.P1099"/>
    </source>
</evidence>
<organism evidence="2 3">
    <name type="scientific">Aedes albopictus</name>
    <name type="common">Asian tiger mosquito</name>
    <name type="synonym">Stegomyia albopicta</name>
    <dbReference type="NCBI Taxonomy" id="7160"/>
    <lineage>
        <taxon>Eukaryota</taxon>
        <taxon>Metazoa</taxon>
        <taxon>Ecdysozoa</taxon>
        <taxon>Arthropoda</taxon>
        <taxon>Hexapoda</taxon>
        <taxon>Insecta</taxon>
        <taxon>Pterygota</taxon>
        <taxon>Neoptera</taxon>
        <taxon>Endopterygota</taxon>
        <taxon>Diptera</taxon>
        <taxon>Nematocera</taxon>
        <taxon>Culicoidea</taxon>
        <taxon>Culicidae</taxon>
        <taxon>Culicinae</taxon>
        <taxon>Aedini</taxon>
        <taxon>Aedes</taxon>
        <taxon>Stegomyia</taxon>
    </lineage>
</organism>
<protein>
    <submittedName>
        <fullName evidence="2">Uncharacterized protein</fullName>
    </submittedName>
</protein>
<feature type="region of interest" description="Disordered" evidence="1">
    <location>
        <begin position="23"/>
        <end position="58"/>
    </location>
</feature>
<accession>A0ABM1XNR2</accession>
<dbReference type="GeneID" id="134288754"/>
<reference evidence="3" key="1">
    <citation type="journal article" date="2015" name="Proc. Natl. Acad. Sci. U.S.A.">
        <title>Genome sequence of the Asian Tiger mosquito, Aedes albopictus, reveals insights into its biology, genetics, and evolution.</title>
        <authorList>
            <person name="Chen X.G."/>
            <person name="Jiang X."/>
            <person name="Gu J."/>
            <person name="Xu M."/>
            <person name="Wu Y."/>
            <person name="Deng Y."/>
            <person name="Zhang C."/>
            <person name="Bonizzoni M."/>
            <person name="Dermauw W."/>
            <person name="Vontas J."/>
            <person name="Armbruster P."/>
            <person name="Huang X."/>
            <person name="Yang Y."/>
            <person name="Zhang H."/>
            <person name="He W."/>
            <person name="Peng H."/>
            <person name="Liu Y."/>
            <person name="Wu K."/>
            <person name="Chen J."/>
            <person name="Lirakis M."/>
            <person name="Topalis P."/>
            <person name="Van Leeuwen T."/>
            <person name="Hall A.B."/>
            <person name="Jiang X."/>
            <person name="Thorpe C."/>
            <person name="Mueller R.L."/>
            <person name="Sun C."/>
            <person name="Waterhouse R.M."/>
            <person name="Yan G."/>
            <person name="Tu Z.J."/>
            <person name="Fang X."/>
            <person name="James A.A."/>
        </authorList>
    </citation>
    <scope>NUCLEOTIDE SEQUENCE [LARGE SCALE GENOMIC DNA]</scope>
    <source>
        <strain evidence="3">Foshan</strain>
    </source>
</reference>
<feature type="compositionally biased region" description="Basic and acidic residues" evidence="1">
    <location>
        <begin position="23"/>
        <end position="33"/>
    </location>
</feature>
<reference evidence="2" key="2">
    <citation type="submission" date="2025-05" db="UniProtKB">
        <authorList>
            <consortium name="EnsemblMetazoa"/>
        </authorList>
    </citation>
    <scope>IDENTIFICATION</scope>
    <source>
        <strain evidence="2">Foshan</strain>
    </source>
</reference>
<dbReference type="RefSeq" id="XP_062710568.1">
    <property type="nucleotide sequence ID" value="XM_062854584.1"/>
</dbReference>
<dbReference type="Proteomes" id="UP000069940">
    <property type="component" value="Unassembled WGS sequence"/>
</dbReference>
<dbReference type="EnsemblMetazoa" id="AALFPA23_001375.R1099">
    <property type="protein sequence ID" value="AALFPA23_001375.P1099"/>
    <property type="gene ID" value="AALFPA23_001375"/>
</dbReference>